<evidence type="ECO:0000256" key="7">
    <source>
        <dbReference type="ARBA" id="ARBA00022755"/>
    </source>
</evidence>
<dbReference type="PANTHER" id="PTHR43599">
    <property type="entry name" value="MULTIFUNCTIONAL PROTEIN ADE2"/>
    <property type="match status" value="1"/>
</dbReference>
<evidence type="ECO:0000313" key="14">
    <source>
        <dbReference type="Proteomes" id="UP000297975"/>
    </source>
</evidence>
<dbReference type="PROSITE" id="PS01057">
    <property type="entry name" value="SAICAR_SYNTHETASE_1"/>
    <property type="match status" value="1"/>
</dbReference>
<dbReference type="HAMAP" id="MF_00137">
    <property type="entry name" value="SAICAR_synth"/>
    <property type="match status" value="1"/>
</dbReference>
<evidence type="ECO:0000256" key="3">
    <source>
        <dbReference type="ARBA" id="ARBA00012217"/>
    </source>
</evidence>
<proteinExistence type="inferred from homology"/>
<keyword evidence="14" id="KW-1185">Reference proteome</keyword>
<dbReference type="GO" id="GO:0005524">
    <property type="term" value="F:ATP binding"/>
    <property type="evidence" value="ECO:0007669"/>
    <property type="project" value="UniProtKB-KW"/>
</dbReference>
<dbReference type="Gene3D" id="3.30.470.20">
    <property type="entry name" value="ATP-grasp fold, B domain"/>
    <property type="match status" value="1"/>
</dbReference>
<evidence type="ECO:0000256" key="9">
    <source>
        <dbReference type="ARBA" id="ARBA00030409"/>
    </source>
</evidence>
<organism evidence="13 14">
    <name type="scientific">Filobacillus milosensis</name>
    <dbReference type="NCBI Taxonomy" id="94137"/>
    <lineage>
        <taxon>Bacteria</taxon>
        <taxon>Bacillati</taxon>
        <taxon>Bacillota</taxon>
        <taxon>Bacilli</taxon>
        <taxon>Bacillales</taxon>
        <taxon>Bacillaceae</taxon>
        <taxon>Filobacillus</taxon>
    </lineage>
</organism>
<dbReference type="PANTHER" id="PTHR43599:SF3">
    <property type="entry name" value="SI:DKEY-6E2.2"/>
    <property type="match status" value="1"/>
</dbReference>
<evidence type="ECO:0000313" key="13">
    <source>
        <dbReference type="EMBL" id="TFB14692.1"/>
    </source>
</evidence>
<evidence type="ECO:0000256" key="4">
    <source>
        <dbReference type="ARBA" id="ARBA00016460"/>
    </source>
</evidence>
<dbReference type="UniPathway" id="UPA00074">
    <property type="reaction ID" value="UER00131"/>
</dbReference>
<comment type="similarity">
    <text evidence="2 11">Belongs to the SAICAR synthetase family.</text>
</comment>
<comment type="pathway">
    <text evidence="1 11">Purine metabolism; IMP biosynthesis via de novo pathway; 5-amino-1-(5-phospho-D-ribosyl)imidazole-4-carboxamide from 5-amino-1-(5-phospho-D-ribosyl)imidazole-4-carboxylate: step 1/2.</text>
</comment>
<dbReference type="GO" id="GO:0009236">
    <property type="term" value="P:cobalamin biosynthetic process"/>
    <property type="evidence" value="ECO:0007669"/>
    <property type="project" value="InterPro"/>
</dbReference>
<evidence type="ECO:0000259" key="12">
    <source>
        <dbReference type="Pfam" id="PF01259"/>
    </source>
</evidence>
<name>A0A4Y8IEH9_9BACI</name>
<dbReference type="PROSITE" id="PS01058">
    <property type="entry name" value="SAICAR_SYNTHETASE_2"/>
    <property type="match status" value="1"/>
</dbReference>
<dbReference type="NCBIfam" id="TIGR00081">
    <property type="entry name" value="purC"/>
    <property type="match status" value="1"/>
</dbReference>
<comment type="caution">
    <text evidence="13">The sequence shown here is derived from an EMBL/GenBank/DDBJ whole genome shotgun (WGS) entry which is preliminary data.</text>
</comment>
<dbReference type="Gene3D" id="3.30.200.20">
    <property type="entry name" value="Phosphorylase Kinase, domain 1"/>
    <property type="match status" value="1"/>
</dbReference>
<dbReference type="GO" id="GO:0006189">
    <property type="term" value="P:'de novo' IMP biosynthetic process"/>
    <property type="evidence" value="ECO:0007669"/>
    <property type="project" value="UniProtKB-UniRule"/>
</dbReference>
<dbReference type="OrthoDB" id="9801549at2"/>
<dbReference type="RefSeq" id="WP_134340888.1">
    <property type="nucleotide sequence ID" value="NZ_SOPW01000015.1"/>
</dbReference>
<dbReference type="GO" id="GO:0004639">
    <property type="term" value="F:phosphoribosylaminoimidazolesuccinocarboxamide synthase activity"/>
    <property type="evidence" value="ECO:0007669"/>
    <property type="project" value="UniProtKB-UniRule"/>
</dbReference>
<dbReference type="InterPro" id="IPR018236">
    <property type="entry name" value="SAICAR_synthetase_CS"/>
</dbReference>
<dbReference type="Pfam" id="PF01259">
    <property type="entry name" value="SAICAR_synt"/>
    <property type="match status" value="1"/>
</dbReference>
<sequence>MDKGQLLYEGKAKRLFETDQSDVLIVEYKNDLTAFNGEKKAQEQGKGALNNQISSILFERLNREGISNHWLEQLNQTEQLVQHNEIIPIEVVVRNIAAGSLAKRIGLKEGRELAFPIVEYYYKDDDLGDPLINEDHIKLLNLVNQSDLNQMKEMALKVNDALIELFEACEIKLVDFKLEFGYDRSGQIILSDEVSPDTCRLWDIHTNEKLDKDVFRQGLGSVEHAYKIILNRLKGALSHG</sequence>
<keyword evidence="6 11" id="KW-0547">Nucleotide-binding</keyword>
<dbReference type="EC" id="6.3.2.6" evidence="3 11"/>
<protein>
    <recommendedName>
        <fullName evidence="4 11">Phosphoribosylaminoimidazole-succinocarboxamide synthase</fullName>
        <ecNumber evidence="3 11">6.3.2.6</ecNumber>
    </recommendedName>
    <alternativeName>
        <fullName evidence="9 11">SAICAR synthetase</fullName>
    </alternativeName>
</protein>
<evidence type="ECO:0000256" key="5">
    <source>
        <dbReference type="ARBA" id="ARBA00022598"/>
    </source>
</evidence>
<comment type="catalytic activity">
    <reaction evidence="10 11">
        <text>5-amino-1-(5-phospho-D-ribosyl)imidazole-4-carboxylate + L-aspartate + ATP = (2S)-2-[5-amino-1-(5-phospho-beta-D-ribosyl)imidazole-4-carboxamido]succinate + ADP + phosphate + 2 H(+)</text>
        <dbReference type="Rhea" id="RHEA:22628"/>
        <dbReference type="ChEBI" id="CHEBI:15378"/>
        <dbReference type="ChEBI" id="CHEBI:29991"/>
        <dbReference type="ChEBI" id="CHEBI:30616"/>
        <dbReference type="ChEBI" id="CHEBI:43474"/>
        <dbReference type="ChEBI" id="CHEBI:58443"/>
        <dbReference type="ChEBI" id="CHEBI:77657"/>
        <dbReference type="ChEBI" id="CHEBI:456216"/>
        <dbReference type="EC" id="6.3.2.6"/>
    </reaction>
</comment>
<dbReference type="InterPro" id="IPR028923">
    <property type="entry name" value="SAICAR_synt/ADE2_N"/>
</dbReference>
<keyword evidence="7 11" id="KW-0658">Purine biosynthesis</keyword>
<dbReference type="EMBL" id="SOPW01000015">
    <property type="protein sequence ID" value="TFB14692.1"/>
    <property type="molecule type" value="Genomic_DNA"/>
</dbReference>
<dbReference type="SUPFAM" id="SSF56104">
    <property type="entry name" value="SAICAR synthase-like"/>
    <property type="match status" value="1"/>
</dbReference>
<evidence type="ECO:0000256" key="11">
    <source>
        <dbReference type="HAMAP-Rule" id="MF_00137"/>
    </source>
</evidence>
<feature type="domain" description="SAICAR synthetase/ADE2 N-terminal" evidence="12">
    <location>
        <begin position="6"/>
        <end position="232"/>
    </location>
</feature>
<dbReference type="InterPro" id="IPR050089">
    <property type="entry name" value="SAICAR_synthetase"/>
</dbReference>
<evidence type="ECO:0000256" key="2">
    <source>
        <dbReference type="ARBA" id="ARBA00010190"/>
    </source>
</evidence>
<keyword evidence="5 11" id="KW-0436">Ligase</keyword>
<dbReference type="FunFam" id="3.30.470.20:FF:000006">
    <property type="entry name" value="Phosphoribosylaminoimidazole-succinocarboxamide synthase"/>
    <property type="match status" value="1"/>
</dbReference>
<dbReference type="Proteomes" id="UP000297975">
    <property type="component" value="Unassembled WGS sequence"/>
</dbReference>
<reference evidence="13 14" key="1">
    <citation type="submission" date="2019-03" db="EMBL/GenBank/DDBJ databases">
        <authorList>
            <person name="He R.-H."/>
        </authorList>
    </citation>
    <scope>NUCLEOTIDE SEQUENCE [LARGE SCALE GENOMIC DNA]</scope>
    <source>
        <strain evidence="14">SH 714</strain>
    </source>
</reference>
<evidence type="ECO:0000256" key="6">
    <source>
        <dbReference type="ARBA" id="ARBA00022741"/>
    </source>
</evidence>
<evidence type="ECO:0000256" key="8">
    <source>
        <dbReference type="ARBA" id="ARBA00022840"/>
    </source>
</evidence>
<keyword evidence="8 11" id="KW-0067">ATP-binding</keyword>
<gene>
    <name evidence="11" type="primary">purC</name>
    <name evidence="13" type="ORF">E3U55_12890</name>
</gene>
<accession>A0A4Y8IEH9</accession>
<evidence type="ECO:0000256" key="1">
    <source>
        <dbReference type="ARBA" id="ARBA00004672"/>
    </source>
</evidence>
<evidence type="ECO:0000256" key="10">
    <source>
        <dbReference type="ARBA" id="ARBA00048475"/>
    </source>
</evidence>
<dbReference type="InterPro" id="IPR033934">
    <property type="entry name" value="SAICAR_synt_PurC"/>
</dbReference>
<dbReference type="AlphaFoldDB" id="A0A4Y8IEH9"/>
<dbReference type="InterPro" id="IPR001636">
    <property type="entry name" value="SAICAR_synth"/>
</dbReference>
<dbReference type="CDD" id="cd01415">
    <property type="entry name" value="SAICAR_synt_PurC"/>
    <property type="match status" value="1"/>
</dbReference>